<evidence type="ECO:0000313" key="1">
    <source>
        <dbReference type="EMBL" id="KAK5818986.1"/>
    </source>
</evidence>
<dbReference type="Proteomes" id="UP001358586">
    <property type="component" value="Chromosome 7"/>
</dbReference>
<reference evidence="1 2" key="1">
    <citation type="submission" date="2023-03" db="EMBL/GenBank/DDBJ databases">
        <title>WGS of Gossypium arboreum.</title>
        <authorList>
            <person name="Yu D."/>
        </authorList>
    </citation>
    <scope>NUCLEOTIDE SEQUENCE [LARGE SCALE GENOMIC DNA]</scope>
    <source>
        <tissue evidence="1">Leaf</tissue>
    </source>
</reference>
<evidence type="ECO:0000313" key="2">
    <source>
        <dbReference type="Proteomes" id="UP001358586"/>
    </source>
</evidence>
<sequence length="116" mass="12998">MDAFFSTVVPIWLEAINEPNFILRYQFCASVDPVTYDSFDIKGACIFEAMVQTYLASGSPYIELYVQFSSPNDAFMTSTSTTIREEYMTLARHSVNGLQNTKAPVFGSSMEYTTPA</sequence>
<dbReference type="EMBL" id="JARKNE010000007">
    <property type="protein sequence ID" value="KAK5818986.1"/>
    <property type="molecule type" value="Genomic_DNA"/>
</dbReference>
<proteinExistence type="predicted"/>
<comment type="caution">
    <text evidence="1">The sequence shown here is derived from an EMBL/GenBank/DDBJ whole genome shotgun (WGS) entry which is preliminary data.</text>
</comment>
<organism evidence="1 2">
    <name type="scientific">Gossypium arboreum</name>
    <name type="common">Tree cotton</name>
    <name type="synonym">Gossypium nanking</name>
    <dbReference type="NCBI Taxonomy" id="29729"/>
    <lineage>
        <taxon>Eukaryota</taxon>
        <taxon>Viridiplantae</taxon>
        <taxon>Streptophyta</taxon>
        <taxon>Embryophyta</taxon>
        <taxon>Tracheophyta</taxon>
        <taxon>Spermatophyta</taxon>
        <taxon>Magnoliopsida</taxon>
        <taxon>eudicotyledons</taxon>
        <taxon>Gunneridae</taxon>
        <taxon>Pentapetalae</taxon>
        <taxon>rosids</taxon>
        <taxon>malvids</taxon>
        <taxon>Malvales</taxon>
        <taxon>Malvaceae</taxon>
        <taxon>Malvoideae</taxon>
        <taxon>Gossypium</taxon>
    </lineage>
</organism>
<gene>
    <name evidence="1" type="ORF">PVK06_023940</name>
</gene>
<name>A0ABR0PCN8_GOSAR</name>
<keyword evidence="2" id="KW-1185">Reference proteome</keyword>
<protein>
    <submittedName>
        <fullName evidence="1">Uncharacterized protein</fullName>
    </submittedName>
</protein>
<accession>A0ABR0PCN8</accession>